<dbReference type="EMBL" id="KN846963">
    <property type="protein sequence ID" value="KIW62814.1"/>
    <property type="molecule type" value="Genomic_DNA"/>
</dbReference>
<keyword evidence="5" id="KW-0539">Nucleus</keyword>
<evidence type="ECO:0000256" key="4">
    <source>
        <dbReference type="ARBA" id="ARBA00023163"/>
    </source>
</evidence>
<evidence type="ECO:0000256" key="3">
    <source>
        <dbReference type="ARBA" id="ARBA00023125"/>
    </source>
</evidence>
<organism evidence="8 9">
    <name type="scientific">Phialophora macrospora</name>
    <dbReference type="NCBI Taxonomy" id="1851006"/>
    <lineage>
        <taxon>Eukaryota</taxon>
        <taxon>Fungi</taxon>
        <taxon>Dikarya</taxon>
        <taxon>Ascomycota</taxon>
        <taxon>Pezizomycotina</taxon>
        <taxon>Eurotiomycetes</taxon>
        <taxon>Chaetothyriomycetidae</taxon>
        <taxon>Chaetothyriales</taxon>
        <taxon>Herpotrichiellaceae</taxon>
        <taxon>Phialophora</taxon>
    </lineage>
</organism>
<dbReference type="GO" id="GO:0003677">
    <property type="term" value="F:DNA binding"/>
    <property type="evidence" value="ECO:0007669"/>
    <property type="project" value="UniProtKB-KW"/>
</dbReference>
<dbReference type="PROSITE" id="PS50048">
    <property type="entry name" value="ZN2_CY6_FUNGAL_2"/>
    <property type="match status" value="1"/>
</dbReference>
<feature type="region of interest" description="Disordered" evidence="6">
    <location>
        <begin position="59"/>
        <end position="93"/>
    </location>
</feature>
<sequence>MPLHATSSATLRTKTGCLTCRKRRKKCDDAVRPSACDRCIKSGRACVWPTQDELLDRRHRRVSRTSKSPSPARSVESTDTIVQDADAAASGTGTNRLSSFVCREIGFRSDLFSSTIFQSDLEVDCFRHFVNGFLPLLLLSTGHPGFQSELVPELVEMLLGFDGLRNALLACGASHLYFLSGNSQMNEAGLRYYARAVSGINRTLTRIDWSRDDFNDAVLQAIIFLYIHGIYNIDTNKDIGKHVAGATQLMKLRTTHSRRPPMPRPIHRIMWESILYQVFRQIANRPFAMDFQLDFEFCAKALETLQSLTFPDASPTDNSPVIGYPLSLQKLIIDVGQLCKTPAKPAADLRRLSQEMQHWESLILDEGHCLREESSWSTKTPSERARLFHQHSTSLHILAGSLLLDWVMRSHGVSDIKSPLPPTGDTWQVRRGLAILRCAHANEDWSRCYLGSWPTVIFGYAVDNSEDIAIIRRDLEQRHQNLGSGEELLLLEELEYVWHLRGVTVHEVDQ</sequence>
<keyword evidence="3" id="KW-0238">DNA-binding</keyword>
<dbReference type="InterPro" id="IPR001138">
    <property type="entry name" value="Zn2Cys6_DnaBD"/>
</dbReference>
<keyword evidence="2" id="KW-0805">Transcription regulation</keyword>
<dbReference type="SMART" id="SM00066">
    <property type="entry name" value="GAL4"/>
    <property type="match status" value="1"/>
</dbReference>
<protein>
    <recommendedName>
        <fullName evidence="7">Zn(2)-C6 fungal-type domain-containing protein</fullName>
    </recommendedName>
</protein>
<evidence type="ECO:0000256" key="6">
    <source>
        <dbReference type="SAM" id="MobiDB-lite"/>
    </source>
</evidence>
<evidence type="ECO:0000313" key="8">
    <source>
        <dbReference type="EMBL" id="KIW62814.1"/>
    </source>
</evidence>
<dbReference type="Proteomes" id="UP000054266">
    <property type="component" value="Unassembled WGS sequence"/>
</dbReference>
<name>A0A0D2FRY5_9EURO</name>
<feature type="compositionally biased region" description="Polar residues" evidence="6">
    <location>
        <begin position="65"/>
        <end position="81"/>
    </location>
</feature>
<dbReference type="PANTHER" id="PTHR37534">
    <property type="entry name" value="TRANSCRIPTIONAL ACTIVATOR PROTEIN UGA3"/>
    <property type="match status" value="1"/>
</dbReference>
<dbReference type="Pfam" id="PF11951">
    <property type="entry name" value="Fungal_trans_2"/>
    <property type="match status" value="1"/>
</dbReference>
<evidence type="ECO:0000313" key="9">
    <source>
        <dbReference type="Proteomes" id="UP000054266"/>
    </source>
</evidence>
<feature type="domain" description="Zn(2)-C6 fungal-type" evidence="7">
    <location>
        <begin position="16"/>
        <end position="48"/>
    </location>
</feature>
<proteinExistence type="predicted"/>
<dbReference type="CDD" id="cd00067">
    <property type="entry name" value="GAL4"/>
    <property type="match status" value="1"/>
</dbReference>
<evidence type="ECO:0000256" key="1">
    <source>
        <dbReference type="ARBA" id="ARBA00004123"/>
    </source>
</evidence>
<dbReference type="Pfam" id="PF00172">
    <property type="entry name" value="Zn_clus"/>
    <property type="match status" value="1"/>
</dbReference>
<dbReference type="PANTHER" id="PTHR37534:SF46">
    <property type="entry name" value="ZN(II)2CYS6 TRANSCRIPTION FACTOR (EUROFUNG)"/>
    <property type="match status" value="1"/>
</dbReference>
<comment type="subcellular location">
    <subcellularLocation>
        <location evidence="1">Nucleus</location>
    </subcellularLocation>
</comment>
<dbReference type="GO" id="GO:0008270">
    <property type="term" value="F:zinc ion binding"/>
    <property type="evidence" value="ECO:0007669"/>
    <property type="project" value="InterPro"/>
</dbReference>
<dbReference type="GO" id="GO:0005634">
    <property type="term" value="C:nucleus"/>
    <property type="evidence" value="ECO:0007669"/>
    <property type="project" value="UniProtKB-SubCell"/>
</dbReference>
<dbReference type="HOGENOM" id="CLU_023417_3_0_1"/>
<evidence type="ECO:0000259" key="7">
    <source>
        <dbReference type="PROSITE" id="PS50048"/>
    </source>
</evidence>
<keyword evidence="4" id="KW-0804">Transcription</keyword>
<reference evidence="8 9" key="1">
    <citation type="submission" date="2015-01" db="EMBL/GenBank/DDBJ databases">
        <title>The Genome Sequence of Capronia semiimmersa CBS27337.</title>
        <authorList>
            <consortium name="The Broad Institute Genomics Platform"/>
            <person name="Cuomo C."/>
            <person name="de Hoog S."/>
            <person name="Gorbushina A."/>
            <person name="Stielow B."/>
            <person name="Teixiera M."/>
            <person name="Abouelleil A."/>
            <person name="Chapman S.B."/>
            <person name="Priest M."/>
            <person name="Young S.K."/>
            <person name="Wortman J."/>
            <person name="Nusbaum C."/>
            <person name="Birren B."/>
        </authorList>
    </citation>
    <scope>NUCLEOTIDE SEQUENCE [LARGE SCALE GENOMIC DNA]</scope>
    <source>
        <strain evidence="8 9">CBS 27337</strain>
    </source>
</reference>
<dbReference type="STRING" id="5601.A0A0D2FRY5"/>
<dbReference type="AlphaFoldDB" id="A0A0D2FRY5"/>
<dbReference type="SUPFAM" id="SSF57701">
    <property type="entry name" value="Zn2/Cys6 DNA-binding domain"/>
    <property type="match status" value="1"/>
</dbReference>
<dbReference type="InterPro" id="IPR021858">
    <property type="entry name" value="Fun_TF"/>
</dbReference>
<dbReference type="InterPro" id="IPR036864">
    <property type="entry name" value="Zn2-C6_fun-type_DNA-bd_sf"/>
</dbReference>
<keyword evidence="9" id="KW-1185">Reference proteome</keyword>
<gene>
    <name evidence="8" type="ORF">PV04_10945</name>
</gene>
<evidence type="ECO:0000256" key="5">
    <source>
        <dbReference type="ARBA" id="ARBA00023242"/>
    </source>
</evidence>
<dbReference type="PROSITE" id="PS00463">
    <property type="entry name" value="ZN2_CY6_FUNGAL_1"/>
    <property type="match status" value="1"/>
</dbReference>
<evidence type="ECO:0000256" key="2">
    <source>
        <dbReference type="ARBA" id="ARBA00023015"/>
    </source>
</evidence>
<dbReference type="GO" id="GO:0000981">
    <property type="term" value="F:DNA-binding transcription factor activity, RNA polymerase II-specific"/>
    <property type="evidence" value="ECO:0007669"/>
    <property type="project" value="InterPro"/>
</dbReference>
<dbReference type="Gene3D" id="4.10.240.10">
    <property type="entry name" value="Zn(2)-C6 fungal-type DNA-binding domain"/>
    <property type="match status" value="1"/>
</dbReference>
<accession>A0A0D2FRY5</accession>